<dbReference type="GO" id="GO:0006995">
    <property type="term" value="P:cellular response to nitrogen starvation"/>
    <property type="evidence" value="ECO:0007669"/>
    <property type="project" value="UniProtKB-ARBA"/>
</dbReference>
<name>A0A8T0CS27_CORYI</name>
<evidence type="ECO:0000256" key="1">
    <source>
        <dbReference type="ARBA" id="ARBA00004271"/>
    </source>
</evidence>
<dbReference type="GO" id="GO:1902025">
    <property type="term" value="P:nitrate import"/>
    <property type="evidence" value="ECO:0007669"/>
    <property type="project" value="TreeGrafter"/>
</dbReference>
<gene>
    <name evidence="9" type="ORF">BT93_L1702</name>
</gene>
<sequence length="134" mass="14638">MADLQVMSKFMIIFTFITFGAILTSEGRSIKSAWEDEVRAMNNNQMHEQASQFLTLTQSPMNNDHSDVEKETVPSPTAYDQAADLGESHAVNKDDFRPTTPRSSPGVGHSFIGSKKGGAQAKALNDNGEKLGDF</sequence>
<keyword evidence="4" id="KW-0964">Secreted</keyword>
<evidence type="ECO:0000256" key="6">
    <source>
        <dbReference type="ARBA" id="ARBA00022729"/>
    </source>
</evidence>
<dbReference type="GO" id="GO:0048046">
    <property type="term" value="C:apoplast"/>
    <property type="evidence" value="ECO:0007669"/>
    <property type="project" value="UniProtKB-SubCell"/>
</dbReference>
<feature type="region of interest" description="Disordered" evidence="8">
    <location>
        <begin position="58"/>
        <end position="134"/>
    </location>
</feature>
<comment type="caution">
    <text evidence="9">The sequence shown here is derived from an EMBL/GenBank/DDBJ whole genome shotgun (WGS) entry which is preliminary data.</text>
</comment>
<evidence type="ECO:0000256" key="4">
    <source>
        <dbReference type="ARBA" id="ARBA00022525"/>
    </source>
</evidence>
<dbReference type="OrthoDB" id="1675975at2759"/>
<dbReference type="GO" id="GO:0048364">
    <property type="term" value="P:root development"/>
    <property type="evidence" value="ECO:0007669"/>
    <property type="project" value="InterPro"/>
</dbReference>
<feature type="compositionally biased region" description="Basic and acidic residues" evidence="8">
    <location>
        <begin position="86"/>
        <end position="97"/>
    </location>
</feature>
<dbReference type="Gramene" id="rna-gnl|WGS:JABURB|Cocit.L1702.1">
    <property type="protein sequence ID" value="cds-KAF7848725.1"/>
    <property type="gene ID" value="gene-BT93_L1702"/>
</dbReference>
<dbReference type="PANTHER" id="PTHR33348">
    <property type="entry name" value="PRECURSOR OF CEP5"/>
    <property type="match status" value="1"/>
</dbReference>
<evidence type="ECO:0000256" key="5">
    <source>
        <dbReference type="ARBA" id="ARBA00022702"/>
    </source>
</evidence>
<reference evidence="9" key="1">
    <citation type="submission" date="2020-05" db="EMBL/GenBank/DDBJ databases">
        <title>WGS assembly of Corymbia citriodora subspecies variegata.</title>
        <authorList>
            <person name="Barry K."/>
            <person name="Hundley H."/>
            <person name="Shu S."/>
            <person name="Jenkins J."/>
            <person name="Grimwood J."/>
            <person name="Baten A."/>
        </authorList>
    </citation>
    <scope>NUCLEOTIDE SEQUENCE</scope>
    <source>
        <strain evidence="9">CV2-018</strain>
    </source>
</reference>
<keyword evidence="7" id="KW-0379">Hydroxylation</keyword>
<evidence type="ECO:0000256" key="8">
    <source>
        <dbReference type="SAM" id="MobiDB-lite"/>
    </source>
</evidence>
<evidence type="ECO:0000256" key="3">
    <source>
        <dbReference type="ARBA" id="ARBA00022523"/>
    </source>
</evidence>
<evidence type="ECO:0000313" key="9">
    <source>
        <dbReference type="EMBL" id="KAF7848725.1"/>
    </source>
</evidence>
<dbReference type="GO" id="GO:1901371">
    <property type="term" value="P:regulation of leaf morphogenesis"/>
    <property type="evidence" value="ECO:0007669"/>
    <property type="project" value="TreeGrafter"/>
</dbReference>
<evidence type="ECO:0000313" key="10">
    <source>
        <dbReference type="Proteomes" id="UP000806378"/>
    </source>
</evidence>
<organism evidence="9 10">
    <name type="scientific">Corymbia citriodora subsp. variegata</name>
    <dbReference type="NCBI Taxonomy" id="360336"/>
    <lineage>
        <taxon>Eukaryota</taxon>
        <taxon>Viridiplantae</taxon>
        <taxon>Streptophyta</taxon>
        <taxon>Embryophyta</taxon>
        <taxon>Tracheophyta</taxon>
        <taxon>Spermatophyta</taxon>
        <taxon>Magnoliopsida</taxon>
        <taxon>eudicotyledons</taxon>
        <taxon>Gunneridae</taxon>
        <taxon>Pentapetalae</taxon>
        <taxon>rosids</taxon>
        <taxon>malvids</taxon>
        <taxon>Myrtales</taxon>
        <taxon>Myrtaceae</taxon>
        <taxon>Myrtoideae</taxon>
        <taxon>Eucalypteae</taxon>
        <taxon>Corymbia</taxon>
    </lineage>
</organism>
<dbReference type="AlphaFoldDB" id="A0A8T0CS27"/>
<protein>
    <submittedName>
        <fullName evidence="9">Uncharacterized protein</fullName>
    </submittedName>
</protein>
<dbReference type="GO" id="GO:2000280">
    <property type="term" value="P:regulation of root development"/>
    <property type="evidence" value="ECO:0007669"/>
    <property type="project" value="TreeGrafter"/>
</dbReference>
<keyword evidence="10" id="KW-1185">Reference proteome</keyword>
<dbReference type="GO" id="GO:0005179">
    <property type="term" value="F:hormone activity"/>
    <property type="evidence" value="ECO:0007669"/>
    <property type="project" value="UniProtKB-KW"/>
</dbReference>
<evidence type="ECO:0000256" key="2">
    <source>
        <dbReference type="ARBA" id="ARBA00008963"/>
    </source>
</evidence>
<dbReference type="Proteomes" id="UP000806378">
    <property type="component" value="Unassembled WGS sequence"/>
</dbReference>
<dbReference type="InterPro" id="IPR033250">
    <property type="entry name" value="CEP"/>
</dbReference>
<comment type="subcellular location">
    <subcellularLocation>
        <location evidence="1">Secreted</location>
        <location evidence="1">Extracellular space</location>
        <location evidence="1">Apoplast</location>
    </subcellularLocation>
</comment>
<accession>A0A8T0CS27</accession>
<keyword evidence="3" id="KW-0052">Apoplast</keyword>
<dbReference type="PANTHER" id="PTHR33348:SF44">
    <property type="entry name" value="PRECURSOR OF CEP6"/>
    <property type="match status" value="1"/>
</dbReference>
<proteinExistence type="inferred from homology"/>
<evidence type="ECO:0000256" key="7">
    <source>
        <dbReference type="ARBA" id="ARBA00023278"/>
    </source>
</evidence>
<keyword evidence="6" id="KW-0732">Signal</keyword>
<comment type="similarity">
    <text evidence="2">Belongs to the C-terminally encoded plant signaling peptide (CEP) family.</text>
</comment>
<keyword evidence="5" id="KW-0372">Hormone</keyword>
<dbReference type="EMBL" id="MU090003">
    <property type="protein sequence ID" value="KAF7848725.1"/>
    <property type="molecule type" value="Genomic_DNA"/>
</dbReference>